<dbReference type="Gene3D" id="3.10.120.10">
    <property type="entry name" value="Cytochrome b5-like heme/steroid binding domain"/>
    <property type="match status" value="1"/>
</dbReference>
<keyword evidence="3" id="KW-1003">Cell membrane</keyword>
<dbReference type="GO" id="GO:0016459">
    <property type="term" value="C:myosin complex"/>
    <property type="evidence" value="ECO:0007669"/>
    <property type="project" value="InterPro"/>
</dbReference>
<dbReference type="InterPro" id="IPR001609">
    <property type="entry name" value="Myosin_head_motor_dom-like"/>
</dbReference>
<evidence type="ECO:0000256" key="5">
    <source>
        <dbReference type="ARBA" id="ARBA00022679"/>
    </source>
</evidence>
<dbReference type="GO" id="GO:0005524">
    <property type="term" value="F:ATP binding"/>
    <property type="evidence" value="ECO:0007669"/>
    <property type="project" value="InterPro"/>
</dbReference>
<comment type="subcellular location">
    <subcellularLocation>
        <location evidence="1">Cell membrane</location>
        <topology evidence="1">Multi-pass membrane protein</topology>
    </subcellularLocation>
</comment>
<dbReference type="SMART" id="SM01117">
    <property type="entry name" value="Cyt-b5"/>
    <property type="match status" value="2"/>
</dbReference>
<dbReference type="EMBL" id="CP017557">
    <property type="protein sequence ID" value="AOW05782.1"/>
    <property type="molecule type" value="Genomic_DNA"/>
</dbReference>
<dbReference type="PANTHER" id="PTHR22914:SF13">
    <property type="entry name" value="CHITIN SYNTHASE"/>
    <property type="match status" value="1"/>
</dbReference>
<dbReference type="InterPro" id="IPR027417">
    <property type="entry name" value="P-loop_NTPase"/>
</dbReference>
<feature type="domain" description="DEK-C" evidence="13">
    <location>
        <begin position="1639"/>
        <end position="1695"/>
    </location>
</feature>
<accession>A0A1D8NJH2</accession>
<dbReference type="GO" id="GO:0003774">
    <property type="term" value="F:cytoskeletal motor activity"/>
    <property type="evidence" value="ECO:0007669"/>
    <property type="project" value="InterPro"/>
</dbReference>
<dbReference type="EC" id="2.4.1.16" evidence="2"/>
<feature type="transmembrane region" description="Helical" evidence="11">
    <location>
        <begin position="1380"/>
        <end position="1402"/>
    </location>
</feature>
<dbReference type="Proteomes" id="UP000182444">
    <property type="component" value="Chromosome 1E"/>
</dbReference>
<evidence type="ECO:0000256" key="10">
    <source>
        <dbReference type="ARBA" id="ARBA00049510"/>
    </source>
</evidence>
<feature type="transmembrane region" description="Helical" evidence="11">
    <location>
        <begin position="690"/>
        <end position="709"/>
    </location>
</feature>
<evidence type="ECO:0000256" key="9">
    <source>
        <dbReference type="ARBA" id="ARBA00023180"/>
    </source>
</evidence>
<dbReference type="SUPFAM" id="SSF55856">
    <property type="entry name" value="Cytochrome b5-like heme/steroid binding domain"/>
    <property type="match status" value="1"/>
</dbReference>
<feature type="transmembrane region" description="Helical" evidence="11">
    <location>
        <begin position="654"/>
        <end position="674"/>
    </location>
</feature>
<evidence type="ECO:0000313" key="15">
    <source>
        <dbReference type="Proteomes" id="UP000182444"/>
    </source>
</evidence>
<dbReference type="GO" id="GO:0005886">
    <property type="term" value="C:plasma membrane"/>
    <property type="evidence" value="ECO:0007669"/>
    <property type="project" value="UniProtKB-SubCell"/>
</dbReference>
<dbReference type="InterPro" id="IPR014876">
    <property type="entry name" value="DEK_C"/>
</dbReference>
<keyword evidence="8 11" id="KW-0472">Membrane</keyword>
<keyword evidence="4" id="KW-0328">Glycosyltransferase</keyword>
<dbReference type="RefSeq" id="XP_504258.3">
    <property type="nucleotide sequence ID" value="XM_504258.3"/>
</dbReference>
<dbReference type="GO" id="GO:0004100">
    <property type="term" value="F:chitin synthase activity"/>
    <property type="evidence" value="ECO:0007669"/>
    <property type="project" value="UniProtKB-EC"/>
</dbReference>
<keyword evidence="9" id="KW-0325">Glycoprotein</keyword>
<dbReference type="VEuPathDB" id="FungiDB:YALI0_E22198g"/>
<organism evidence="14 15">
    <name type="scientific">Yarrowia lipolytica</name>
    <name type="common">Candida lipolytica</name>
    <dbReference type="NCBI Taxonomy" id="4952"/>
    <lineage>
        <taxon>Eukaryota</taxon>
        <taxon>Fungi</taxon>
        <taxon>Dikarya</taxon>
        <taxon>Ascomycota</taxon>
        <taxon>Saccharomycotina</taxon>
        <taxon>Dipodascomycetes</taxon>
        <taxon>Dipodascales</taxon>
        <taxon>Dipodascales incertae sedis</taxon>
        <taxon>Yarrowia</taxon>
    </lineage>
</organism>
<reference evidence="14 15" key="1">
    <citation type="journal article" date="2016" name="PLoS ONE">
        <title>Sequence Assembly of Yarrowia lipolytica Strain W29/CLIB89 Shows Transposable Element Diversity.</title>
        <authorList>
            <person name="Magnan C."/>
            <person name="Yu J."/>
            <person name="Chang I."/>
            <person name="Jahn E."/>
            <person name="Kanomata Y."/>
            <person name="Wu J."/>
            <person name="Zeller M."/>
            <person name="Oakes M."/>
            <person name="Baldi P."/>
            <person name="Sandmeyer S."/>
        </authorList>
    </citation>
    <scope>NUCLEOTIDE SEQUENCE [LARGE SCALE GENOMIC DNA]</scope>
    <source>
        <strain evidence="15">CLIB89(W29)</strain>
    </source>
</reference>
<dbReference type="PROSITE" id="PS50255">
    <property type="entry name" value="CYTOCHROME_B5_2"/>
    <property type="match status" value="1"/>
</dbReference>
<evidence type="ECO:0000256" key="3">
    <source>
        <dbReference type="ARBA" id="ARBA00022475"/>
    </source>
</evidence>
<dbReference type="FunFam" id="3.10.120.10:FF:000014">
    <property type="entry name" value="Chitin synthase 6"/>
    <property type="match status" value="1"/>
</dbReference>
<evidence type="ECO:0000256" key="4">
    <source>
        <dbReference type="ARBA" id="ARBA00022676"/>
    </source>
</evidence>
<dbReference type="Pfam" id="PF00173">
    <property type="entry name" value="Cyt-b5"/>
    <property type="match status" value="1"/>
</dbReference>
<feature type="domain" description="Cytochrome b5 heme-binding" evidence="12">
    <location>
        <begin position="719"/>
        <end position="779"/>
    </location>
</feature>
<evidence type="ECO:0000256" key="6">
    <source>
        <dbReference type="ARBA" id="ARBA00022692"/>
    </source>
</evidence>
<dbReference type="InterPro" id="IPR001199">
    <property type="entry name" value="Cyt_B5-like_heme/steroid-bd"/>
</dbReference>
<dbReference type="PANTHER" id="PTHR22914">
    <property type="entry name" value="CHITIN SYNTHASE"/>
    <property type="match status" value="1"/>
</dbReference>
<keyword evidence="7 11" id="KW-1133">Transmembrane helix</keyword>
<name>A0A1D8NJH2_YARLL</name>
<dbReference type="Pfam" id="PF08766">
    <property type="entry name" value="DEK_C"/>
    <property type="match status" value="1"/>
</dbReference>
<comment type="catalytic activity">
    <reaction evidence="10">
        <text>[(1-&gt;4)-N-acetyl-beta-D-glucosaminyl](n) + UDP-N-acetyl-alpha-D-glucosamine = [(1-&gt;4)-N-acetyl-beta-D-glucosaminyl](n+1) + UDP + H(+)</text>
        <dbReference type="Rhea" id="RHEA:16637"/>
        <dbReference type="Rhea" id="RHEA-COMP:9593"/>
        <dbReference type="Rhea" id="RHEA-COMP:9595"/>
        <dbReference type="ChEBI" id="CHEBI:15378"/>
        <dbReference type="ChEBI" id="CHEBI:17029"/>
        <dbReference type="ChEBI" id="CHEBI:57705"/>
        <dbReference type="ChEBI" id="CHEBI:58223"/>
        <dbReference type="EC" id="2.4.1.16"/>
    </reaction>
    <physiologicalReaction direction="left-to-right" evidence="10">
        <dbReference type="Rhea" id="RHEA:16638"/>
    </physiologicalReaction>
</comment>
<evidence type="ECO:0000256" key="8">
    <source>
        <dbReference type="ARBA" id="ARBA00023136"/>
    </source>
</evidence>
<evidence type="ECO:0000256" key="7">
    <source>
        <dbReference type="ARBA" id="ARBA00022989"/>
    </source>
</evidence>
<keyword evidence="6 11" id="KW-0812">Transmembrane</keyword>
<evidence type="ECO:0000256" key="11">
    <source>
        <dbReference type="SAM" id="Phobius"/>
    </source>
</evidence>
<dbReference type="SMART" id="SM00242">
    <property type="entry name" value="MYSc"/>
    <property type="match status" value="1"/>
</dbReference>
<evidence type="ECO:0000256" key="1">
    <source>
        <dbReference type="ARBA" id="ARBA00004651"/>
    </source>
</evidence>
<protein>
    <recommendedName>
        <fullName evidence="2">chitin synthase</fullName>
        <ecNumber evidence="2">2.4.1.16</ecNumber>
    </recommendedName>
</protein>
<evidence type="ECO:0000259" key="13">
    <source>
        <dbReference type="PROSITE" id="PS51998"/>
    </source>
</evidence>
<dbReference type="SUPFAM" id="SSF52540">
    <property type="entry name" value="P-loop containing nucleoside triphosphate hydrolases"/>
    <property type="match status" value="1"/>
</dbReference>
<dbReference type="Pfam" id="PF03142">
    <property type="entry name" value="Chitin_synth_2"/>
    <property type="match status" value="1"/>
</dbReference>
<dbReference type="eggNOG" id="KOG2571">
    <property type="taxonomic scope" value="Eukaryota"/>
</dbReference>
<feature type="transmembrane region" description="Helical" evidence="11">
    <location>
        <begin position="1409"/>
        <end position="1432"/>
    </location>
</feature>
<evidence type="ECO:0000259" key="12">
    <source>
        <dbReference type="PROSITE" id="PS50255"/>
    </source>
</evidence>
<dbReference type="GO" id="GO:0030428">
    <property type="term" value="C:cell septum"/>
    <property type="evidence" value="ECO:0007669"/>
    <property type="project" value="TreeGrafter"/>
</dbReference>
<proteinExistence type="predicted"/>
<dbReference type="InterPro" id="IPR029044">
    <property type="entry name" value="Nucleotide-diphossugar_trans"/>
</dbReference>
<dbReference type="Gene3D" id="1.10.10.820">
    <property type="match status" value="1"/>
</dbReference>
<dbReference type="KEGG" id="yli:2912973"/>
<feature type="transmembrane region" description="Helical" evidence="11">
    <location>
        <begin position="1348"/>
        <end position="1374"/>
    </location>
</feature>
<sequence length="1699" mass="191517">MNVPPLSSAAVPISTSALLGTLHQQYNSADRSLRIDSTSVLVLDGHIDIDFLNSVWEHAWKRSEDQSIFIGSSIPSAPSSFLACLQEFPNIPPQTATALNVLEPFLTAQTPENVDTLLHNGLSVCVSLDADGNVCKTRIMLSDLPLSSVKMLTHLPHEKDNRAFTVFYNLLLAATDSEIDHLSLKPADEYNLLKPSGTFTLPEYMQHTDDHALATDWRDSLKQCGIRGQNLRSILSTLSGLLLLGQGNEFDKLEGTALIGVSPDTLEQHSTDEVIASTYVALIKTVVGLLNQFLEGMDMAPVGDSGSPEDDIVALVNIVECGPSERSVILRSVFDDSVGISKELVDEGFRVVKTPQNVTKVLSTWNSEKIHNLQQMQRLLIPNFRFFLDENLSVLARDDFAEHILDVTSLLTTSRIWNIINVAVNTTAKGEILEKWTGATVSLQVRNWALVEWIRKRSGRDYTADFAFDELADRYATLHFPSDYMILQGWVADTFGWGPADFAVGQHRAWLSEPAWNHLEEAIGQGMGGHGYDQHQASYMDQMGGHGMNMPNIVNPAMANMGNYGGGLTEREMHTHEADLHPAEPNITTMVPDGGLPGGPYGSDDPDYPHPSYENQGLMDPSKYRDAQEFGIDPEYLVGTTDTVVVKTSGYRRMWVAFVWLLTFWIPSPLLKWIGRMKRPDVRMAWREKLVIFAFIFLINAGIVFYMIFLQRIICSNFDKAWNVKELHTHQGENDYYVGIRGSVYDMTKFYRQQHSDNGMKTNPDDMMYFAGQDLTDYFPPPLTVACQGLVEDEDVWMRYNNTVNMIPQAIHYSGSWKVPAEGQALHQYTWYNDKFGPKIKQYYKGDLVVAKKDVEKQGTQQQRMWIMMGDQIFDFTNYFYTLTINDPSLSPLYKKYDFLAPEVKDMIQNNAGTDVKDLWKDLDLPDADKMTHMSCFNNAFYHGKLDFRDSARCQAANYILLAMACLLSSVTVIKFVSAVRFGSSRQPSMQDKFVVCQVPAYTEDEDALRAAIDSLTCLKYDNRRKLLFVICDGMIVGNGNDKTTPQIVLDIFGVDPKVNPPALAFHSVGEGSQQLNYGKVYSGLYEFEGNIAPYVVVVKVGKESETSKPGNRGKRDSQVMLMKFFNKVHYQAPMSPLELEIFRHINNIIGVDPELYEYIMMVDADTSVSEDSLNRMVSCCADDSRIAGICGETSLQNEQKSWTTMIQVYEYYISHHLAKAFESLFGSVTCLPGCFCMYRLRTADRGRPLIISNDVIREYAENNVDTLHKKNLFSLGEDRYLTTLMSKYFPKMRYKFTPDAHAQTAAPESIAILLSQRRRWINSTVHNLMELLRLSHLCGFCFFGMRFVVFIDLIGTLMLPSVCIYLVYLIYLLASHTGAIPIISLAMIGGVYGLQALIFIINRKWEHVGWMIIYVAAYPIHSFLLPIYAFWNMDNFSWGNTRVVVGEKGGKQLVSVADAGFDPASVPLETWSDYAHRVGVPGAERRIVLNSRYGMKRSEIYRNDDEYEDEYMDEFGYDMQTFADEQARFNHEPEKAYHSRTTSLMSGFGGDFDEGSVMPAQSTHTGRKARPKSVISHYAMYPSVGNRGSYYDPMADKRKTMTRSTSTPMSLMSGRSSVMLGHERSRSLGDALGADLDDHQKLTISNAVKETLAAANLDTVTRRQLREAVEDRMGVTFSAERAGYVDTVIDEELERMEE</sequence>
<dbReference type="GeneID" id="2912973"/>
<dbReference type="GO" id="GO:0031505">
    <property type="term" value="P:fungal-type cell wall organization"/>
    <property type="evidence" value="ECO:0007669"/>
    <property type="project" value="TreeGrafter"/>
</dbReference>
<evidence type="ECO:0000256" key="2">
    <source>
        <dbReference type="ARBA" id="ARBA00012543"/>
    </source>
</evidence>
<gene>
    <name evidence="14" type="ORF">YALI1_E26181g</name>
</gene>
<dbReference type="GO" id="GO:0006031">
    <property type="term" value="P:chitin biosynthetic process"/>
    <property type="evidence" value="ECO:0007669"/>
    <property type="project" value="TreeGrafter"/>
</dbReference>
<dbReference type="InterPro" id="IPR036400">
    <property type="entry name" value="Cyt_B5-like_heme/steroid_sf"/>
</dbReference>
<dbReference type="SUPFAM" id="SSF53448">
    <property type="entry name" value="Nucleotide-diphospho-sugar transferases"/>
    <property type="match status" value="1"/>
</dbReference>
<dbReference type="PROSITE" id="PS51998">
    <property type="entry name" value="DEK_C"/>
    <property type="match status" value="1"/>
</dbReference>
<keyword evidence="5" id="KW-0808">Transferase</keyword>
<dbReference type="VEuPathDB" id="FungiDB:YALI1_E26181g"/>
<dbReference type="InterPro" id="IPR004835">
    <property type="entry name" value="Chitin_synth"/>
</dbReference>
<evidence type="ECO:0000313" key="14">
    <source>
        <dbReference type="EMBL" id="AOW05782.1"/>
    </source>
</evidence>